<evidence type="ECO:0000313" key="3">
    <source>
        <dbReference type="Proteomes" id="UP000735302"/>
    </source>
</evidence>
<dbReference type="Proteomes" id="UP000735302">
    <property type="component" value="Unassembled WGS sequence"/>
</dbReference>
<name>A0AAV4BAN0_9GAST</name>
<gene>
    <name evidence="2" type="ORF">PoB_004193900</name>
</gene>
<dbReference type="AlphaFoldDB" id="A0AAV4BAN0"/>
<comment type="caution">
    <text evidence="2">The sequence shown here is derived from an EMBL/GenBank/DDBJ whole genome shotgun (WGS) entry which is preliminary data.</text>
</comment>
<dbReference type="EMBL" id="BLXT01004610">
    <property type="protein sequence ID" value="GFO15434.1"/>
    <property type="molecule type" value="Genomic_DNA"/>
</dbReference>
<proteinExistence type="predicted"/>
<keyword evidence="1" id="KW-1133">Transmembrane helix</keyword>
<sequence>MNSVESNRRSYRNNLSPKVEPKTLKHTLRLARCPSRKDKKEEEFSVLALSIVFFLVFWDLPTQIAQMGPTVWAAPSIARKTVKMASVTAWMETVCRPVVSQGLWASFAPRVSGVTYLSLWRDTWWDHSGRINGVTYLSLWKGKWCNLLVTL</sequence>
<organism evidence="2 3">
    <name type="scientific">Plakobranchus ocellatus</name>
    <dbReference type="NCBI Taxonomy" id="259542"/>
    <lineage>
        <taxon>Eukaryota</taxon>
        <taxon>Metazoa</taxon>
        <taxon>Spiralia</taxon>
        <taxon>Lophotrochozoa</taxon>
        <taxon>Mollusca</taxon>
        <taxon>Gastropoda</taxon>
        <taxon>Heterobranchia</taxon>
        <taxon>Euthyneura</taxon>
        <taxon>Panpulmonata</taxon>
        <taxon>Sacoglossa</taxon>
        <taxon>Placobranchoidea</taxon>
        <taxon>Plakobranchidae</taxon>
        <taxon>Plakobranchus</taxon>
    </lineage>
</organism>
<feature type="transmembrane region" description="Helical" evidence="1">
    <location>
        <begin position="44"/>
        <end position="60"/>
    </location>
</feature>
<keyword evidence="1" id="KW-0812">Transmembrane</keyword>
<keyword evidence="3" id="KW-1185">Reference proteome</keyword>
<evidence type="ECO:0000256" key="1">
    <source>
        <dbReference type="SAM" id="Phobius"/>
    </source>
</evidence>
<evidence type="ECO:0000313" key="2">
    <source>
        <dbReference type="EMBL" id="GFO15434.1"/>
    </source>
</evidence>
<reference evidence="2 3" key="1">
    <citation type="journal article" date="2021" name="Elife">
        <title>Chloroplast acquisition without the gene transfer in kleptoplastic sea slugs, Plakobranchus ocellatus.</title>
        <authorList>
            <person name="Maeda T."/>
            <person name="Takahashi S."/>
            <person name="Yoshida T."/>
            <person name="Shimamura S."/>
            <person name="Takaki Y."/>
            <person name="Nagai Y."/>
            <person name="Toyoda A."/>
            <person name="Suzuki Y."/>
            <person name="Arimoto A."/>
            <person name="Ishii H."/>
            <person name="Satoh N."/>
            <person name="Nishiyama T."/>
            <person name="Hasebe M."/>
            <person name="Maruyama T."/>
            <person name="Minagawa J."/>
            <person name="Obokata J."/>
            <person name="Shigenobu S."/>
        </authorList>
    </citation>
    <scope>NUCLEOTIDE SEQUENCE [LARGE SCALE GENOMIC DNA]</scope>
</reference>
<accession>A0AAV4BAN0</accession>
<keyword evidence="1" id="KW-0472">Membrane</keyword>
<protein>
    <submittedName>
        <fullName evidence="2">Uncharacterized protein</fullName>
    </submittedName>
</protein>